<evidence type="ECO:0000313" key="1">
    <source>
        <dbReference type="EMBL" id="HGN85387.1"/>
    </source>
</evidence>
<dbReference type="EMBL" id="DTAB01000248">
    <property type="protein sequence ID" value="HGN85387.1"/>
    <property type="molecule type" value="Genomic_DNA"/>
</dbReference>
<dbReference type="AlphaFoldDB" id="A0A7V4EGL7"/>
<sequence length="98" mass="10676">MPELSRVLAEIAQAGGHLRLEERRLVLLLPEETPALRERAMRWGEALALLALEAPKGELSPQLLALLAEAVERWGLPGALALLEKTREALGGSPRPRA</sequence>
<accession>A0A7V4EGL7</accession>
<name>A0A7V4EGL7_9DEIN</name>
<proteinExistence type="predicted"/>
<organism evidence="1">
    <name type="scientific">Thermus tengchongensis</name>
    <dbReference type="NCBI Taxonomy" id="1214928"/>
    <lineage>
        <taxon>Bacteria</taxon>
        <taxon>Thermotogati</taxon>
        <taxon>Deinococcota</taxon>
        <taxon>Deinococci</taxon>
        <taxon>Thermales</taxon>
        <taxon>Thermaceae</taxon>
        <taxon>Thermus</taxon>
    </lineage>
</organism>
<reference evidence="1" key="1">
    <citation type="journal article" date="2020" name="mSystems">
        <title>Genome- and Community-Level Interaction Insights into Carbon Utilization and Element Cycling Functions of Hydrothermarchaeota in Hydrothermal Sediment.</title>
        <authorList>
            <person name="Zhou Z."/>
            <person name="Liu Y."/>
            <person name="Xu W."/>
            <person name="Pan J."/>
            <person name="Luo Z.H."/>
            <person name="Li M."/>
        </authorList>
    </citation>
    <scope>NUCLEOTIDE SEQUENCE [LARGE SCALE GENOMIC DNA]</scope>
    <source>
        <strain evidence="1">SpSt-611</strain>
    </source>
</reference>
<protein>
    <recommendedName>
        <fullName evidence="2">TubC N-terminal docking domain-containing protein</fullName>
    </recommendedName>
</protein>
<gene>
    <name evidence="1" type="ORF">ENT80_04355</name>
</gene>
<evidence type="ECO:0008006" key="2">
    <source>
        <dbReference type="Google" id="ProtNLM"/>
    </source>
</evidence>
<comment type="caution">
    <text evidence="1">The sequence shown here is derived from an EMBL/GenBank/DDBJ whole genome shotgun (WGS) entry which is preliminary data.</text>
</comment>